<dbReference type="InterPro" id="IPR008427">
    <property type="entry name" value="Extracellular_membr_CFEM_dom"/>
</dbReference>
<keyword evidence="8 17" id="KW-0732">Signal</keyword>
<evidence type="ECO:0000256" key="7">
    <source>
        <dbReference type="ARBA" id="ARBA00022692"/>
    </source>
</evidence>
<comment type="caution">
    <text evidence="14">Lacks conserved residue(s) required for the propagation of feature annotation.</text>
</comment>
<dbReference type="Pfam" id="PF20684">
    <property type="entry name" value="Fung_rhodopsin"/>
    <property type="match status" value="1"/>
</dbReference>
<name>K1WAH4_MARBU</name>
<dbReference type="eggNOG" id="ENOG502SN7T">
    <property type="taxonomic scope" value="Eukaryota"/>
</dbReference>
<dbReference type="PANTHER" id="PTHR33048:SF47">
    <property type="entry name" value="INTEGRAL MEMBRANE PROTEIN-RELATED"/>
    <property type="match status" value="1"/>
</dbReference>
<keyword evidence="14" id="KW-0349">Heme</keyword>
<evidence type="ECO:0000256" key="8">
    <source>
        <dbReference type="ARBA" id="ARBA00022729"/>
    </source>
</evidence>
<feature type="transmembrane region" description="Helical" evidence="16">
    <location>
        <begin position="257"/>
        <end position="279"/>
    </location>
</feature>
<evidence type="ECO:0000256" key="17">
    <source>
        <dbReference type="SAM" id="SignalP"/>
    </source>
</evidence>
<comment type="subcellular location">
    <subcellularLocation>
        <location evidence="2">Membrane</location>
        <topology evidence="2">Lipid-anchor</topology>
        <topology evidence="2">GPI-anchor</topology>
    </subcellularLocation>
    <subcellularLocation>
        <location evidence="1">Membrane</location>
        <topology evidence="1">Multi-pass membrane protein</topology>
    </subcellularLocation>
    <subcellularLocation>
        <location evidence="3">Secreted</location>
    </subcellularLocation>
</comment>
<evidence type="ECO:0000256" key="13">
    <source>
        <dbReference type="ARBA" id="ARBA00038359"/>
    </source>
</evidence>
<keyword evidence="7 16" id="KW-0812">Transmembrane</keyword>
<dbReference type="PANTHER" id="PTHR33048">
    <property type="entry name" value="PTH11-LIKE INTEGRAL MEMBRANE PROTEIN (AFU_ORTHOLOGUE AFUA_5G11245)"/>
    <property type="match status" value="1"/>
</dbReference>
<dbReference type="OMA" id="FACITTM"/>
<reference evidence="19 20" key="1">
    <citation type="journal article" date="2012" name="BMC Genomics">
        <title>Sequencing the genome of Marssonina brunnea reveals fungus-poplar co-evolution.</title>
        <authorList>
            <person name="Zhu S."/>
            <person name="Cao Y.-Z."/>
            <person name="Jiang C."/>
            <person name="Tan B.-Y."/>
            <person name="Wang Z."/>
            <person name="Feng S."/>
            <person name="Zhang L."/>
            <person name="Su X.-H."/>
            <person name="Brejova B."/>
            <person name="Vinar T."/>
            <person name="Xu M."/>
            <person name="Wang M.-X."/>
            <person name="Zhang S.-G."/>
            <person name="Huang M.-R."/>
            <person name="Wu R."/>
            <person name="Zhou Y."/>
        </authorList>
    </citation>
    <scope>NUCLEOTIDE SEQUENCE [LARGE SCALE GENOMIC DNA]</scope>
    <source>
        <strain evidence="19 20">MB_m1</strain>
    </source>
</reference>
<evidence type="ECO:0000256" key="3">
    <source>
        <dbReference type="ARBA" id="ARBA00004613"/>
    </source>
</evidence>
<keyword evidence="11" id="KW-1015">Disulfide bond</keyword>
<feature type="binding site" description="axial binding residue" evidence="14">
    <location>
        <position position="50"/>
    </location>
    <ligand>
        <name>heme</name>
        <dbReference type="ChEBI" id="CHEBI:30413"/>
    </ligand>
    <ligandPart>
        <name>Fe</name>
        <dbReference type="ChEBI" id="CHEBI:18248"/>
    </ligandPart>
</feature>
<comment type="similarity">
    <text evidence="4">Belongs to the RBT5 family.</text>
</comment>
<dbReference type="KEGG" id="mbe:MBM_07495"/>
<evidence type="ECO:0000256" key="10">
    <source>
        <dbReference type="ARBA" id="ARBA00023136"/>
    </source>
</evidence>
<dbReference type="PROSITE" id="PS52012">
    <property type="entry name" value="CFEM"/>
    <property type="match status" value="1"/>
</dbReference>
<keyword evidence="14" id="KW-0479">Metal-binding</keyword>
<dbReference type="InterPro" id="IPR052337">
    <property type="entry name" value="SAT4-like"/>
</dbReference>
<feature type="transmembrane region" description="Helical" evidence="16">
    <location>
        <begin position="334"/>
        <end position="355"/>
    </location>
</feature>
<sequence length="453" mass="49868">MLLSSLICSAVLMGSALAQGNTSQLLTEFPACTTQCALAILPPAKCELTDIRNCLCSSHDLLLEISTCVLGSCNTTDQYTSLTVIQTKVCDGVPQPSRASAMIRAASILAVITYPIIILRFISRAVIAHRFWWDDYAILVSLVFMIPLTVLSFYPSPQLGMGKHFYNVSPENLVKIMKIFYAVSMIYVVIQTFAKASILLLYLRIFPGPRFRTVVKIGLLLLGLHLTAFSFTVAFQCTPVSSNWDLGVSKHCVNRNAMIYAGAGISIFEDCAIMLLPITELKALNLGRGKRVALGFMFALGSFACITSIIRLNYVTSYGETIDLTWVYIDVVNWSQIETFTAIICACLMCIRPLLMKWMPTANLPTSFSDSRRSMIRSWGAKLNTSLPGVEPILPVVEPAIVQPQSTMSQSIQVTTENRVSYEMKRGSSSAPSTSPEEDEGEKRGSNEQLTKP</sequence>
<feature type="chain" id="PRO_5003854676" evidence="17">
    <location>
        <begin position="19"/>
        <end position="453"/>
    </location>
</feature>
<feature type="signal peptide" evidence="17">
    <location>
        <begin position="1"/>
        <end position="18"/>
    </location>
</feature>
<evidence type="ECO:0000256" key="4">
    <source>
        <dbReference type="ARBA" id="ARBA00010031"/>
    </source>
</evidence>
<keyword evidence="10 16" id="KW-0472">Membrane</keyword>
<evidence type="ECO:0000256" key="1">
    <source>
        <dbReference type="ARBA" id="ARBA00004141"/>
    </source>
</evidence>
<dbReference type="GO" id="GO:0046872">
    <property type="term" value="F:metal ion binding"/>
    <property type="evidence" value="ECO:0007669"/>
    <property type="project" value="UniProtKB-UniRule"/>
</dbReference>
<evidence type="ECO:0000256" key="15">
    <source>
        <dbReference type="SAM" id="MobiDB-lite"/>
    </source>
</evidence>
<gene>
    <name evidence="19" type="ORF">MBM_07495</name>
</gene>
<evidence type="ECO:0000313" key="19">
    <source>
        <dbReference type="EMBL" id="EKD14265.1"/>
    </source>
</evidence>
<keyword evidence="14" id="KW-0408">Iron</keyword>
<keyword evidence="6" id="KW-0325">Glycoprotein</keyword>
<evidence type="ECO:0000256" key="11">
    <source>
        <dbReference type="ARBA" id="ARBA00023157"/>
    </source>
</evidence>
<dbReference type="RefSeq" id="XP_007295384.1">
    <property type="nucleotide sequence ID" value="XM_007295322.1"/>
</dbReference>
<feature type="transmembrane region" description="Helical" evidence="16">
    <location>
        <begin position="214"/>
        <end position="237"/>
    </location>
</feature>
<evidence type="ECO:0000256" key="16">
    <source>
        <dbReference type="SAM" id="Phobius"/>
    </source>
</evidence>
<comment type="similarity">
    <text evidence="13">Belongs to the SAT4 family.</text>
</comment>
<dbReference type="GeneID" id="18763430"/>
<organism evidence="19 20">
    <name type="scientific">Marssonina brunnea f. sp. multigermtubi (strain MB_m1)</name>
    <name type="common">Marssonina leaf spot fungus</name>
    <dbReference type="NCBI Taxonomy" id="1072389"/>
    <lineage>
        <taxon>Eukaryota</taxon>
        <taxon>Fungi</taxon>
        <taxon>Dikarya</taxon>
        <taxon>Ascomycota</taxon>
        <taxon>Pezizomycotina</taxon>
        <taxon>Leotiomycetes</taxon>
        <taxon>Helotiales</taxon>
        <taxon>Drepanopezizaceae</taxon>
        <taxon>Drepanopeziza</taxon>
    </lineage>
</organism>
<dbReference type="InParanoid" id="K1WAH4"/>
<evidence type="ECO:0000256" key="9">
    <source>
        <dbReference type="ARBA" id="ARBA00022989"/>
    </source>
</evidence>
<dbReference type="InterPro" id="IPR049326">
    <property type="entry name" value="Rhodopsin_dom_fungi"/>
</dbReference>
<keyword evidence="5" id="KW-0964">Secreted</keyword>
<feature type="transmembrane region" description="Helical" evidence="16">
    <location>
        <begin position="291"/>
        <end position="314"/>
    </location>
</feature>
<keyword evidence="6" id="KW-0336">GPI-anchor</keyword>
<accession>K1WAH4</accession>
<keyword evidence="9 16" id="KW-1133">Transmembrane helix</keyword>
<dbReference type="Proteomes" id="UP000006753">
    <property type="component" value="Unassembled WGS sequence"/>
</dbReference>
<dbReference type="Pfam" id="PF05730">
    <property type="entry name" value="CFEM"/>
    <property type="match status" value="1"/>
</dbReference>
<dbReference type="OrthoDB" id="5329176at2759"/>
<evidence type="ECO:0000256" key="14">
    <source>
        <dbReference type="PROSITE-ProRule" id="PRU01356"/>
    </source>
</evidence>
<feature type="transmembrane region" description="Helical" evidence="16">
    <location>
        <begin position="135"/>
        <end position="154"/>
    </location>
</feature>
<proteinExistence type="inferred from homology"/>
<protein>
    <submittedName>
        <fullName evidence="19">Integral membrane protein</fullName>
    </submittedName>
</protein>
<evidence type="ECO:0000259" key="18">
    <source>
        <dbReference type="PROSITE" id="PS52012"/>
    </source>
</evidence>
<feature type="transmembrane region" description="Helical" evidence="16">
    <location>
        <begin position="101"/>
        <end position="123"/>
    </location>
</feature>
<keyword evidence="20" id="KW-1185">Reference proteome</keyword>
<evidence type="ECO:0000256" key="12">
    <source>
        <dbReference type="ARBA" id="ARBA00023288"/>
    </source>
</evidence>
<evidence type="ECO:0000256" key="6">
    <source>
        <dbReference type="ARBA" id="ARBA00022622"/>
    </source>
</evidence>
<evidence type="ECO:0000313" key="20">
    <source>
        <dbReference type="Proteomes" id="UP000006753"/>
    </source>
</evidence>
<dbReference type="GO" id="GO:0005576">
    <property type="term" value="C:extracellular region"/>
    <property type="evidence" value="ECO:0007669"/>
    <property type="project" value="UniProtKB-SubCell"/>
</dbReference>
<keyword evidence="12" id="KW-0449">Lipoprotein</keyword>
<dbReference type="AlphaFoldDB" id="K1WAH4"/>
<dbReference type="EMBL" id="JH921446">
    <property type="protein sequence ID" value="EKD14265.1"/>
    <property type="molecule type" value="Genomic_DNA"/>
</dbReference>
<evidence type="ECO:0000256" key="5">
    <source>
        <dbReference type="ARBA" id="ARBA00022525"/>
    </source>
</evidence>
<feature type="domain" description="CFEM" evidence="18">
    <location>
        <begin position="4"/>
        <end position="115"/>
    </location>
</feature>
<dbReference type="HOGENOM" id="CLU_028200_6_2_1"/>
<feature type="region of interest" description="Disordered" evidence="15">
    <location>
        <begin position="416"/>
        <end position="453"/>
    </location>
</feature>
<evidence type="ECO:0000256" key="2">
    <source>
        <dbReference type="ARBA" id="ARBA00004589"/>
    </source>
</evidence>
<feature type="transmembrane region" description="Helical" evidence="16">
    <location>
        <begin position="179"/>
        <end position="202"/>
    </location>
</feature>
<dbReference type="GO" id="GO:0098552">
    <property type="term" value="C:side of membrane"/>
    <property type="evidence" value="ECO:0007669"/>
    <property type="project" value="UniProtKB-KW"/>
</dbReference>